<protein>
    <recommendedName>
        <fullName evidence="4">Secreted protein</fullName>
    </recommendedName>
</protein>
<accession>A0A5C6YTY5</accession>
<dbReference type="OrthoDB" id="1493875at2"/>
<gene>
    <name evidence="2" type="ORF">ESV24_01135</name>
</gene>
<feature type="signal peptide" evidence="1">
    <location>
        <begin position="1"/>
        <end position="25"/>
    </location>
</feature>
<evidence type="ECO:0000313" key="2">
    <source>
        <dbReference type="EMBL" id="TXD70729.1"/>
    </source>
</evidence>
<comment type="caution">
    <text evidence="2">The sequence shown here is derived from an EMBL/GenBank/DDBJ whole genome shotgun (WGS) entry which is preliminary data.</text>
</comment>
<evidence type="ECO:0000256" key="1">
    <source>
        <dbReference type="SAM" id="SignalP"/>
    </source>
</evidence>
<dbReference type="AlphaFoldDB" id="A0A5C6YTY5"/>
<organism evidence="2 3">
    <name type="scientific">Aequorivita lipolytica</name>
    <dbReference type="NCBI Taxonomy" id="153267"/>
    <lineage>
        <taxon>Bacteria</taxon>
        <taxon>Pseudomonadati</taxon>
        <taxon>Bacteroidota</taxon>
        <taxon>Flavobacteriia</taxon>
        <taxon>Flavobacteriales</taxon>
        <taxon>Flavobacteriaceae</taxon>
        <taxon>Aequorivita</taxon>
    </lineage>
</organism>
<proteinExistence type="predicted"/>
<evidence type="ECO:0000313" key="3">
    <source>
        <dbReference type="Proteomes" id="UP000321945"/>
    </source>
</evidence>
<dbReference type="NCBIfam" id="NF047658">
    <property type="entry name" value="HYC_CC_PP"/>
    <property type="match status" value="1"/>
</dbReference>
<name>A0A5C6YTY5_9FLAO</name>
<feature type="chain" id="PRO_5023012623" description="Secreted protein" evidence="1">
    <location>
        <begin position="26"/>
        <end position="142"/>
    </location>
</feature>
<sequence>MKKVFHKAISFLMAFVVLFSTMSFTISSHYCGDSLVDSSIFLKAKTCGMESEYQSDNTLKSSDCSITKKNCCSEETEFIKGQDELKINFDKISFDQQTFVAVFFHTYINLFPSVKEARPSLKANPAPLIVRQLYKLDETYLI</sequence>
<evidence type="ECO:0008006" key="4">
    <source>
        <dbReference type="Google" id="ProtNLM"/>
    </source>
</evidence>
<keyword evidence="3" id="KW-1185">Reference proteome</keyword>
<dbReference type="EMBL" id="VORU01000001">
    <property type="protein sequence ID" value="TXD70729.1"/>
    <property type="molecule type" value="Genomic_DNA"/>
</dbReference>
<dbReference type="RefSeq" id="WP_111813612.1">
    <property type="nucleotide sequence ID" value="NZ_CBCRZQ010000001.1"/>
</dbReference>
<dbReference type="InterPro" id="IPR058060">
    <property type="entry name" value="HYC_CC_PP"/>
</dbReference>
<dbReference type="InterPro" id="IPR058512">
    <property type="entry name" value="DUF8199"/>
</dbReference>
<dbReference type="Proteomes" id="UP000321945">
    <property type="component" value="Unassembled WGS sequence"/>
</dbReference>
<dbReference type="Pfam" id="PF26622">
    <property type="entry name" value="DUF8199"/>
    <property type="match status" value="1"/>
</dbReference>
<reference evidence="2 3" key="1">
    <citation type="submission" date="2019-08" db="EMBL/GenBank/DDBJ databases">
        <title>Genome of Aequorivita lipolytica Y10-2 (type strain).</title>
        <authorList>
            <person name="Bowman J.P."/>
        </authorList>
    </citation>
    <scope>NUCLEOTIDE SEQUENCE [LARGE SCALE GENOMIC DNA]</scope>
    <source>
        <strain evidence="2 3">Y10-2</strain>
    </source>
</reference>
<keyword evidence="1" id="KW-0732">Signal</keyword>